<dbReference type="GeneID" id="69031849"/>
<feature type="region of interest" description="Disordered" evidence="1">
    <location>
        <begin position="1"/>
        <end position="94"/>
    </location>
</feature>
<name>A0ABX2VVL8_AJEDR</name>
<feature type="compositionally biased region" description="Polar residues" evidence="1">
    <location>
        <begin position="57"/>
        <end position="86"/>
    </location>
</feature>
<evidence type="ECO:0000256" key="1">
    <source>
        <dbReference type="SAM" id="MobiDB-lite"/>
    </source>
</evidence>
<reference evidence="3" key="1">
    <citation type="journal article" date="2015" name="PLoS Genet.">
        <title>The dynamic genome and transcriptome of the human fungal pathogen Blastomyces and close relative Emmonsia.</title>
        <authorList>
            <person name="Munoz J.F."/>
            <person name="Gauthier G.M."/>
            <person name="Desjardins C.A."/>
            <person name="Gallo J.E."/>
            <person name="Holder J."/>
            <person name="Sullivan T.D."/>
            <person name="Marty A.J."/>
            <person name="Carmen J.C."/>
            <person name="Chen Z."/>
            <person name="Ding L."/>
            <person name="Gujja S."/>
            <person name="Magrini V."/>
            <person name="Misas E."/>
            <person name="Mitreva M."/>
            <person name="Priest M."/>
            <person name="Saif S."/>
            <person name="Whiston E.A."/>
            <person name="Young S."/>
            <person name="Zeng Q."/>
            <person name="Goldman W.E."/>
            <person name="Mardis E.R."/>
            <person name="Taylor J.W."/>
            <person name="McEwen J.G."/>
            <person name="Clay O.K."/>
            <person name="Klein B.S."/>
            <person name="Cuomo C.A."/>
        </authorList>
    </citation>
    <scope>NUCLEOTIDE SEQUENCE [LARGE SCALE GENOMIC DNA]</scope>
    <source>
        <strain evidence="3">ER-3 / ATCC MYA-2586</strain>
    </source>
</reference>
<dbReference type="RefSeq" id="XP_045280920.1">
    <property type="nucleotide sequence ID" value="XM_045426137.1"/>
</dbReference>
<sequence length="94" mass="10008">MDEASTAPAPAHQPSQPPDDGHGHSPSLETARQAKRSSLPARPNVASRHSKRLTLNFPITVSPSIGLSQTQSDQFSPASSVMSPATQKFPHFLP</sequence>
<proteinExistence type="predicted"/>
<accession>A0ABX2VVL8</accession>
<feature type="compositionally biased region" description="Low complexity" evidence="1">
    <location>
        <begin position="1"/>
        <end position="14"/>
    </location>
</feature>
<keyword evidence="3" id="KW-1185">Reference proteome</keyword>
<organism evidence="2 3">
    <name type="scientific">Ajellomyces dermatitidis (strain ER-3 / ATCC MYA-2586)</name>
    <name type="common">Blastomyces dermatitidis</name>
    <dbReference type="NCBI Taxonomy" id="559297"/>
    <lineage>
        <taxon>Eukaryota</taxon>
        <taxon>Fungi</taxon>
        <taxon>Dikarya</taxon>
        <taxon>Ascomycota</taxon>
        <taxon>Pezizomycotina</taxon>
        <taxon>Eurotiomycetes</taxon>
        <taxon>Eurotiomycetidae</taxon>
        <taxon>Onygenales</taxon>
        <taxon>Ajellomycetaceae</taxon>
        <taxon>Blastomyces</taxon>
    </lineage>
</organism>
<evidence type="ECO:0000313" key="2">
    <source>
        <dbReference type="EMBL" id="OAT01193.1"/>
    </source>
</evidence>
<protein>
    <submittedName>
        <fullName evidence="2">Uncharacterized protein</fullName>
    </submittedName>
</protein>
<dbReference type="EMBL" id="EQ999976">
    <property type="protein sequence ID" value="OAT01193.1"/>
    <property type="molecule type" value="Genomic_DNA"/>
</dbReference>
<gene>
    <name evidence="2" type="ORF">BDCG_16957</name>
</gene>
<evidence type="ECO:0000313" key="3">
    <source>
        <dbReference type="Proteomes" id="UP000002039"/>
    </source>
</evidence>
<dbReference type="Proteomes" id="UP000002039">
    <property type="component" value="Unassembled WGS sequence"/>
</dbReference>